<feature type="compositionally biased region" description="Polar residues" evidence="1">
    <location>
        <begin position="156"/>
        <end position="167"/>
    </location>
</feature>
<feature type="compositionally biased region" description="Basic and acidic residues" evidence="1">
    <location>
        <begin position="689"/>
        <end position="706"/>
    </location>
</feature>
<gene>
    <name evidence="2" type="primary">NCL1_46329</name>
    <name evidence="2" type="ORF">NPIL_119861</name>
</gene>
<protein>
    <recommendedName>
        <fullName evidence="4">BTB domain-containing protein</fullName>
    </recommendedName>
</protein>
<reference evidence="2" key="1">
    <citation type="submission" date="2020-08" db="EMBL/GenBank/DDBJ databases">
        <title>Multicomponent nature underlies the extraordinary mechanical properties of spider dragline silk.</title>
        <authorList>
            <person name="Kono N."/>
            <person name="Nakamura H."/>
            <person name="Mori M."/>
            <person name="Yoshida Y."/>
            <person name="Ohtoshi R."/>
            <person name="Malay A.D."/>
            <person name="Moran D.A.P."/>
            <person name="Tomita M."/>
            <person name="Numata K."/>
            <person name="Arakawa K."/>
        </authorList>
    </citation>
    <scope>NUCLEOTIDE SEQUENCE</scope>
</reference>
<dbReference type="OrthoDB" id="6437913at2759"/>
<evidence type="ECO:0000256" key="1">
    <source>
        <dbReference type="SAM" id="MobiDB-lite"/>
    </source>
</evidence>
<dbReference type="EMBL" id="BMAW01074391">
    <property type="protein sequence ID" value="GFT92074.1"/>
    <property type="molecule type" value="Genomic_DNA"/>
</dbReference>
<evidence type="ECO:0000313" key="2">
    <source>
        <dbReference type="EMBL" id="GFT92074.1"/>
    </source>
</evidence>
<comment type="caution">
    <text evidence="2">The sequence shown here is derived from an EMBL/GenBank/DDBJ whole genome shotgun (WGS) entry which is preliminary data.</text>
</comment>
<proteinExistence type="predicted"/>
<organism evidence="2 3">
    <name type="scientific">Nephila pilipes</name>
    <name type="common">Giant wood spider</name>
    <name type="synonym">Nephila maculata</name>
    <dbReference type="NCBI Taxonomy" id="299642"/>
    <lineage>
        <taxon>Eukaryota</taxon>
        <taxon>Metazoa</taxon>
        <taxon>Ecdysozoa</taxon>
        <taxon>Arthropoda</taxon>
        <taxon>Chelicerata</taxon>
        <taxon>Arachnida</taxon>
        <taxon>Araneae</taxon>
        <taxon>Araneomorphae</taxon>
        <taxon>Entelegynae</taxon>
        <taxon>Araneoidea</taxon>
        <taxon>Nephilidae</taxon>
        <taxon>Nephila</taxon>
    </lineage>
</organism>
<dbReference type="Proteomes" id="UP000887013">
    <property type="component" value="Unassembled WGS sequence"/>
</dbReference>
<feature type="region of interest" description="Disordered" evidence="1">
    <location>
        <begin position="689"/>
        <end position="728"/>
    </location>
</feature>
<evidence type="ECO:0000313" key="3">
    <source>
        <dbReference type="Proteomes" id="UP000887013"/>
    </source>
</evidence>
<dbReference type="AlphaFoldDB" id="A0A8X6UAU4"/>
<name>A0A8X6UAU4_NEPPI</name>
<feature type="region of interest" description="Disordered" evidence="1">
    <location>
        <begin position="125"/>
        <end position="170"/>
    </location>
</feature>
<keyword evidence="3" id="KW-1185">Reference proteome</keyword>
<sequence>MPHSVVENERYMNDSTDAVFKKYSSATKFKKTSKFVGGIWDLNDDDMVTQPCEPNPVDFLLNVISNGNDEREEEMEEEETDYVAKKSLIAYPEASKASYPNEEFLTKNKRGMIEELDKTVLISDKKTAKETSRKRTKKTNSPVKNESPETKHKSVVSRSHQLEQASTADGFFEMKDDTDITKIDLGRNTDEVDDRMDLKLQSNGREIVYPTIENNSVVESQLSSKEASHMQKKNNEDGPKKVIKLLKSYPKNTAVLKEVTNNSFPEDNIPEYNDLKETCKTGSLHVSVKTEIKKKALNVRAEGSNNDHMNIMQISDLKNSSEIKSPINKTTSMNEPECSTFEMNSCNGKTKLPDSIVLRNIISELLGDDEFLTVEKVETSHKITNLVHKGTKNTLNEFPKDPTAKVELLQEVFTSEEHCLKNIEKEIDSHSQINLGAPPVLDDVIKSKQKINEPEKVTKQANVIDSSDKIIYQLNEKHSDNFFPGTKNQASSNWRSDCIDVRQSSNKLNKRNLKTSTSNSFNWRDHCSNSKKSEGEFEEKISTFYSFRRRGKYGSEKLNDQKEFISPKEMEGNMKTLSDDEEEKLEQAIIIALQNVKEPEPLSRFQGIGNPDPESIWDLPEPNKASSQILKNSEKKKCFKTNEKTEEIHTQFSNKMKKIPDFFGTPSSSFSKNSLKTYSENVKLPQREKFKVMPSDLETKSNDSRSSRSHNNAFSKKSERNRSASVNWRNPTSFNNYSDYNDDIIIVTVTDEQGNVVEEIKTRKYELLELKKEFKKLFHLIPDPNEIDRHVTYSAPAVKVFLRSLFFLSSCQTERTLSDWKIALEAYAIAKKFNVSYLQTECQDYFAIQDLPSKQINKIAEVAKCFNVIEALQSAEIFSEVLRSAESMEYSSSAHKNSCVVSCTTFVKPSELCIPLHYEDDRCIEGTNNCDLQNTIKIKCVSGVISIMGIQLKLQTDDSCSKNKELHIFCDVFKNKDKMFGDDQELKEAHLPLKIPFGKGLSLKAGEEFVIEVSIDDISLRMCSQLKEESIVHGKFQVFFRSGKTSMNKKPLFFIEKLFYK</sequence>
<evidence type="ECO:0008006" key="4">
    <source>
        <dbReference type="Google" id="ProtNLM"/>
    </source>
</evidence>
<accession>A0A8X6UAU4</accession>